<evidence type="ECO:0000313" key="3">
    <source>
        <dbReference type="EMBL" id="MDA5193376.1"/>
    </source>
</evidence>
<dbReference type="AlphaFoldDB" id="A0A9X3TX40"/>
<evidence type="ECO:0000256" key="1">
    <source>
        <dbReference type="SAM" id="SignalP"/>
    </source>
</evidence>
<organism evidence="3 4">
    <name type="scientific">Govanella unica</name>
    <dbReference type="NCBI Taxonomy" id="2975056"/>
    <lineage>
        <taxon>Bacteria</taxon>
        <taxon>Pseudomonadati</taxon>
        <taxon>Pseudomonadota</taxon>
        <taxon>Alphaproteobacteria</taxon>
        <taxon>Emcibacterales</taxon>
        <taxon>Govanellaceae</taxon>
        <taxon>Govanella</taxon>
    </lineage>
</organism>
<feature type="chain" id="PRO_5040832798" evidence="1">
    <location>
        <begin position="31"/>
        <end position="239"/>
    </location>
</feature>
<accession>A0A9X3TX40</accession>
<name>A0A9X3TX40_9PROT</name>
<dbReference type="EMBL" id="JANWOI010000002">
    <property type="protein sequence ID" value="MDA5193376.1"/>
    <property type="molecule type" value="Genomic_DNA"/>
</dbReference>
<dbReference type="InterPro" id="IPR012336">
    <property type="entry name" value="Thioredoxin-like_fold"/>
</dbReference>
<protein>
    <submittedName>
        <fullName evidence="3">DsbA family protein</fullName>
    </submittedName>
</protein>
<evidence type="ECO:0000259" key="2">
    <source>
        <dbReference type="Pfam" id="PF13462"/>
    </source>
</evidence>
<dbReference type="InterPro" id="IPR036249">
    <property type="entry name" value="Thioredoxin-like_sf"/>
</dbReference>
<reference evidence="3" key="2">
    <citation type="journal article" date="2023" name="Syst. Appl. Microbiol.">
        <title>Govania unica gen. nov., sp. nov., a rare biosphere bacterium that represents a novel family in the class Alphaproteobacteria.</title>
        <authorList>
            <person name="Vandamme P."/>
            <person name="Peeters C."/>
            <person name="Hettiarachchi A."/>
            <person name="Cnockaert M."/>
            <person name="Carlier A."/>
        </authorList>
    </citation>
    <scope>NUCLEOTIDE SEQUENCE</scope>
    <source>
        <strain evidence="3">LMG 31809</strain>
    </source>
</reference>
<dbReference type="Gene3D" id="3.40.30.10">
    <property type="entry name" value="Glutaredoxin"/>
    <property type="match status" value="1"/>
</dbReference>
<dbReference type="Pfam" id="PF13462">
    <property type="entry name" value="Thioredoxin_4"/>
    <property type="match status" value="1"/>
</dbReference>
<dbReference type="Proteomes" id="UP001141619">
    <property type="component" value="Unassembled WGS sequence"/>
</dbReference>
<feature type="domain" description="Thioredoxin-like fold" evidence="2">
    <location>
        <begin position="57"/>
        <end position="236"/>
    </location>
</feature>
<reference evidence="3" key="1">
    <citation type="submission" date="2022-08" db="EMBL/GenBank/DDBJ databases">
        <authorList>
            <person name="Vandamme P."/>
            <person name="Hettiarachchi A."/>
            <person name="Peeters C."/>
            <person name="Cnockaert M."/>
            <person name="Carlier A."/>
        </authorList>
    </citation>
    <scope>NUCLEOTIDE SEQUENCE</scope>
    <source>
        <strain evidence="3">LMG 31809</strain>
    </source>
</reference>
<feature type="signal peptide" evidence="1">
    <location>
        <begin position="1"/>
        <end position="30"/>
    </location>
</feature>
<gene>
    <name evidence="3" type="ORF">NYP16_05320</name>
</gene>
<dbReference type="RefSeq" id="WP_274943078.1">
    <property type="nucleotide sequence ID" value="NZ_JANWOI010000002.1"/>
</dbReference>
<sequence length="239" mass="26049">MINHLNKRFMAVAALVVGLGFGLGFGPVMAAGQAPAAKAPAAAAPAKPAAEVYDGYTDIVLGKKTAPITVIEYASMTCSHCADFQRTVFPQFKKDYIDTGKAKYIMRHFVLNGPDLIASMIARCSPEPRYYAFVDGLLTRQADWMPGWETMPQPAENATPYEIAKAAKMDQFVRPMGFTDAKLKSCLASDKVRTDLLKLRQEGVSEYKIQGTPTILINGKVFDGDHTFSAFDKALKAAK</sequence>
<proteinExistence type="predicted"/>
<evidence type="ECO:0000313" key="4">
    <source>
        <dbReference type="Proteomes" id="UP001141619"/>
    </source>
</evidence>
<comment type="caution">
    <text evidence="3">The sequence shown here is derived from an EMBL/GenBank/DDBJ whole genome shotgun (WGS) entry which is preliminary data.</text>
</comment>
<keyword evidence="1" id="KW-0732">Signal</keyword>
<dbReference type="SUPFAM" id="SSF52833">
    <property type="entry name" value="Thioredoxin-like"/>
    <property type="match status" value="1"/>
</dbReference>
<keyword evidence="4" id="KW-1185">Reference proteome</keyword>
<dbReference type="Gene3D" id="1.10.40.110">
    <property type="match status" value="1"/>
</dbReference>